<evidence type="ECO:0000313" key="1">
    <source>
        <dbReference type="EMBL" id="KAG2951649.1"/>
    </source>
</evidence>
<protein>
    <submittedName>
        <fullName evidence="1">Uncharacterized protein</fullName>
    </submittedName>
</protein>
<name>A0A8T1EAK3_9STRA</name>
<dbReference type="Proteomes" id="UP000736787">
    <property type="component" value="Unassembled WGS sequence"/>
</dbReference>
<comment type="caution">
    <text evidence="1">The sequence shown here is derived from an EMBL/GenBank/DDBJ whole genome shotgun (WGS) entry which is preliminary data.</text>
</comment>
<proteinExistence type="predicted"/>
<dbReference type="AlphaFoldDB" id="A0A8T1EAK3"/>
<accession>A0A8T1EAK3</accession>
<evidence type="ECO:0000313" key="2">
    <source>
        <dbReference type="Proteomes" id="UP000736787"/>
    </source>
</evidence>
<organism evidence="1 2">
    <name type="scientific">Phytophthora cactorum</name>
    <dbReference type="NCBI Taxonomy" id="29920"/>
    <lineage>
        <taxon>Eukaryota</taxon>
        <taxon>Sar</taxon>
        <taxon>Stramenopiles</taxon>
        <taxon>Oomycota</taxon>
        <taxon>Peronosporomycetes</taxon>
        <taxon>Peronosporales</taxon>
        <taxon>Peronosporaceae</taxon>
        <taxon>Phytophthora</taxon>
    </lineage>
</organism>
<gene>
    <name evidence="1" type="ORF">PC117_g3428</name>
</gene>
<dbReference type="EMBL" id="RCMK01000049">
    <property type="protein sequence ID" value="KAG2951649.1"/>
    <property type="molecule type" value="Genomic_DNA"/>
</dbReference>
<reference evidence="1" key="1">
    <citation type="submission" date="2018-10" db="EMBL/GenBank/DDBJ databases">
        <title>Effector identification in a new, highly contiguous assembly of the strawberry crown rot pathogen Phytophthora cactorum.</title>
        <authorList>
            <person name="Armitage A.D."/>
            <person name="Nellist C.F."/>
            <person name="Bates H."/>
            <person name="Vickerstaff R.J."/>
            <person name="Harrison R.J."/>
        </authorList>
    </citation>
    <scope>NUCLEOTIDE SEQUENCE</scope>
    <source>
        <strain evidence="1">4040</strain>
    </source>
</reference>
<sequence>MLPQLTSVRLVLHQQASSHRLEHLGPVISSFLGPSPTLSLCHACRFGSLRLLDWIWASSCTSPETRTLNWTLNNYLRPNASIICGNFGNQQKWL</sequence>